<name>A0A0F9FJ85_9ZZZZ</name>
<accession>A0A0F9FJ85</accession>
<proteinExistence type="predicted"/>
<dbReference type="EMBL" id="LAZR01023419">
    <property type="protein sequence ID" value="KKL78561.1"/>
    <property type="molecule type" value="Genomic_DNA"/>
</dbReference>
<reference evidence="1" key="1">
    <citation type="journal article" date="2015" name="Nature">
        <title>Complex archaea that bridge the gap between prokaryotes and eukaryotes.</title>
        <authorList>
            <person name="Spang A."/>
            <person name="Saw J.H."/>
            <person name="Jorgensen S.L."/>
            <person name="Zaremba-Niedzwiedzka K."/>
            <person name="Martijn J."/>
            <person name="Lind A.E."/>
            <person name="van Eijk R."/>
            <person name="Schleper C."/>
            <person name="Guy L."/>
            <person name="Ettema T.J."/>
        </authorList>
    </citation>
    <scope>NUCLEOTIDE SEQUENCE</scope>
</reference>
<sequence>MKLVEVSWLDAGCEHSSMPLEGVIRLVPMPRSNVGYLVYSGKDKVIISFGKIEDSNIDHVAYEDNLVIPKSMVLNIREVK</sequence>
<evidence type="ECO:0000313" key="1">
    <source>
        <dbReference type="EMBL" id="KKL78561.1"/>
    </source>
</evidence>
<dbReference type="AlphaFoldDB" id="A0A0F9FJ85"/>
<comment type="caution">
    <text evidence="1">The sequence shown here is derived from an EMBL/GenBank/DDBJ whole genome shotgun (WGS) entry which is preliminary data.</text>
</comment>
<organism evidence="1">
    <name type="scientific">marine sediment metagenome</name>
    <dbReference type="NCBI Taxonomy" id="412755"/>
    <lineage>
        <taxon>unclassified sequences</taxon>
        <taxon>metagenomes</taxon>
        <taxon>ecological metagenomes</taxon>
    </lineage>
</organism>
<protein>
    <submittedName>
        <fullName evidence="1">Uncharacterized protein</fullName>
    </submittedName>
</protein>
<gene>
    <name evidence="1" type="ORF">LCGC14_2023640</name>
</gene>